<dbReference type="InterPro" id="IPR001650">
    <property type="entry name" value="Helicase_C-like"/>
</dbReference>
<name>A0A6J7X3A7_9CAUD</name>
<dbReference type="GO" id="GO:0005524">
    <property type="term" value="F:ATP binding"/>
    <property type="evidence" value="ECO:0007669"/>
    <property type="project" value="InterPro"/>
</dbReference>
<dbReference type="SUPFAM" id="SSF52540">
    <property type="entry name" value="P-loop containing nucleoside triphosphate hydrolases"/>
    <property type="match status" value="1"/>
</dbReference>
<keyword evidence="3" id="KW-0067">ATP-binding</keyword>
<dbReference type="Gene3D" id="3.40.50.300">
    <property type="entry name" value="P-loop containing nucleotide triphosphate hydrolases"/>
    <property type="match status" value="2"/>
</dbReference>
<protein>
    <submittedName>
        <fullName evidence="3">SSL2 DNA or RNA helicases of superfamily II</fullName>
    </submittedName>
</protein>
<accession>A0A6J7X3A7</accession>
<evidence type="ECO:0000259" key="2">
    <source>
        <dbReference type="PROSITE" id="PS51194"/>
    </source>
</evidence>
<dbReference type="InterPro" id="IPR027417">
    <property type="entry name" value="P-loop_NTPase"/>
</dbReference>
<feature type="domain" description="Helicase C-terminal" evidence="2">
    <location>
        <begin position="231"/>
        <end position="382"/>
    </location>
</feature>
<dbReference type="InterPro" id="IPR014001">
    <property type="entry name" value="Helicase_ATP-bd"/>
</dbReference>
<dbReference type="Pfam" id="PF00271">
    <property type="entry name" value="Helicase_C"/>
    <property type="match status" value="1"/>
</dbReference>
<dbReference type="PANTHER" id="PTHR47396">
    <property type="entry name" value="TYPE I RESTRICTION ENZYME ECOKI R PROTEIN"/>
    <property type="match status" value="1"/>
</dbReference>
<dbReference type="PROSITE" id="PS51192">
    <property type="entry name" value="HELICASE_ATP_BIND_1"/>
    <property type="match status" value="1"/>
</dbReference>
<dbReference type="InterPro" id="IPR006935">
    <property type="entry name" value="Helicase/UvrB_N"/>
</dbReference>
<dbReference type="InterPro" id="IPR050742">
    <property type="entry name" value="Helicase_Restrict-Modif_Enz"/>
</dbReference>
<dbReference type="SMART" id="SM00490">
    <property type="entry name" value="HELICc"/>
    <property type="match status" value="1"/>
</dbReference>
<dbReference type="PANTHER" id="PTHR47396:SF1">
    <property type="entry name" value="ATP-DEPENDENT HELICASE IRC3-RELATED"/>
    <property type="match status" value="1"/>
</dbReference>
<dbReference type="GO" id="GO:0004386">
    <property type="term" value="F:helicase activity"/>
    <property type="evidence" value="ECO:0007669"/>
    <property type="project" value="UniProtKB-KW"/>
</dbReference>
<sequence>MSTAFIKALFFMKKILRPYQQELLDGIFEKIKIVDRLCVQLSTGGGKTVIFTELIAQLNAKTLVLVDSIDLVNQTVDTFTKQGLDAGCVLAGAKNIPDNKIIVAMVKSLWNRRNKIPNFNFCIVDECHIWEFNKIFPYLKDCKIIGFTATPVRLKRYKIDDYTSAVETMSDVYDDIICGKPISWLMNNGYLIKQKDEFIEFDSTPLKTDASGEFTASSLKEVFQSQAYQTALRKTFDKICDGKKTLIFTSSTETNAIYAQLFKDKNVKTYDSVNNESKERKDIIEWFKNERDAVLINTGCFTKGFDVCDVEVILMARATKSLSLWIQIAGRGARPTNKIEKPYFILIDGGNNNKEHQSIDFDRNWYKIFKDKSIKNILEDIQECEGCGFNFSTKEKTCPNCGEEIPEKEIGDLFTAETKEFVIQGKKNNLLPPTIDLNFFINKGSTKYEVLKALKDKWIYFLCKLEIKQETFIFHTKKGQFKEKFKKYLWPIYVKVISSILKDSKNVKYSTYCEKILNDTIKNKYN</sequence>
<gene>
    <name evidence="3" type="ORF">UFOVP388_21</name>
</gene>
<dbReference type="GO" id="GO:0016787">
    <property type="term" value="F:hydrolase activity"/>
    <property type="evidence" value="ECO:0007669"/>
    <property type="project" value="InterPro"/>
</dbReference>
<evidence type="ECO:0000313" key="3">
    <source>
        <dbReference type="EMBL" id="CAB5223732.1"/>
    </source>
</evidence>
<organism evidence="3">
    <name type="scientific">uncultured Caudovirales phage</name>
    <dbReference type="NCBI Taxonomy" id="2100421"/>
    <lineage>
        <taxon>Viruses</taxon>
        <taxon>Duplodnaviria</taxon>
        <taxon>Heunggongvirae</taxon>
        <taxon>Uroviricota</taxon>
        <taxon>Caudoviricetes</taxon>
        <taxon>Peduoviridae</taxon>
        <taxon>Maltschvirus</taxon>
        <taxon>Maltschvirus maltsch</taxon>
    </lineage>
</organism>
<keyword evidence="3" id="KW-0347">Helicase</keyword>
<feature type="domain" description="Helicase ATP-binding" evidence="1">
    <location>
        <begin position="28"/>
        <end position="169"/>
    </location>
</feature>
<dbReference type="SMART" id="SM00487">
    <property type="entry name" value="DEXDc"/>
    <property type="match status" value="1"/>
</dbReference>
<dbReference type="Pfam" id="PF04851">
    <property type="entry name" value="ResIII"/>
    <property type="match status" value="1"/>
</dbReference>
<evidence type="ECO:0000259" key="1">
    <source>
        <dbReference type="PROSITE" id="PS51192"/>
    </source>
</evidence>
<dbReference type="PROSITE" id="PS51194">
    <property type="entry name" value="HELICASE_CTER"/>
    <property type="match status" value="1"/>
</dbReference>
<keyword evidence="3" id="KW-0378">Hydrolase</keyword>
<proteinExistence type="predicted"/>
<dbReference type="EMBL" id="LR798324">
    <property type="protein sequence ID" value="CAB5223732.1"/>
    <property type="molecule type" value="Genomic_DNA"/>
</dbReference>
<reference evidence="3" key="1">
    <citation type="submission" date="2020-05" db="EMBL/GenBank/DDBJ databases">
        <authorList>
            <person name="Chiriac C."/>
            <person name="Salcher M."/>
            <person name="Ghai R."/>
            <person name="Kavagutti S V."/>
        </authorList>
    </citation>
    <scope>NUCLEOTIDE SEQUENCE</scope>
</reference>
<keyword evidence="3" id="KW-0547">Nucleotide-binding</keyword>
<dbReference type="GO" id="GO:0003677">
    <property type="term" value="F:DNA binding"/>
    <property type="evidence" value="ECO:0007669"/>
    <property type="project" value="InterPro"/>
</dbReference>